<feature type="region of interest" description="Disordered" evidence="1">
    <location>
        <begin position="254"/>
        <end position="273"/>
    </location>
</feature>
<name>A0AA39U0R8_9PEZI</name>
<organism evidence="2 3">
    <name type="scientific">Lasiodiplodia hormozganensis</name>
    <dbReference type="NCBI Taxonomy" id="869390"/>
    <lineage>
        <taxon>Eukaryota</taxon>
        <taxon>Fungi</taxon>
        <taxon>Dikarya</taxon>
        <taxon>Ascomycota</taxon>
        <taxon>Pezizomycotina</taxon>
        <taxon>Dothideomycetes</taxon>
        <taxon>Dothideomycetes incertae sedis</taxon>
        <taxon>Botryosphaeriales</taxon>
        <taxon>Botryosphaeriaceae</taxon>
        <taxon>Lasiodiplodia</taxon>
    </lineage>
</organism>
<dbReference type="Proteomes" id="UP001175001">
    <property type="component" value="Unassembled WGS sequence"/>
</dbReference>
<dbReference type="EMBL" id="JAUJDW010000255">
    <property type="protein sequence ID" value="KAK0609290.1"/>
    <property type="molecule type" value="Genomic_DNA"/>
</dbReference>
<accession>A0AA39U0R8</accession>
<evidence type="ECO:0000313" key="3">
    <source>
        <dbReference type="Proteomes" id="UP001175001"/>
    </source>
</evidence>
<comment type="caution">
    <text evidence="2">The sequence shown here is derived from an EMBL/GenBank/DDBJ whole genome shotgun (WGS) entry which is preliminary data.</text>
</comment>
<keyword evidence="3" id="KW-1185">Reference proteome</keyword>
<evidence type="ECO:0000313" key="2">
    <source>
        <dbReference type="EMBL" id="KAK0609290.1"/>
    </source>
</evidence>
<reference evidence="2" key="1">
    <citation type="submission" date="2023-06" db="EMBL/GenBank/DDBJ databases">
        <title>Multi-omics analyses reveal the molecular pathogenesis toolkit of Lasiodiplodia hormozganensis, a cross-kingdom pathogen.</title>
        <authorList>
            <person name="Felix C."/>
            <person name="Meneses R."/>
            <person name="Goncalves M.F.M."/>
            <person name="Tilleman L."/>
            <person name="Duarte A.S."/>
            <person name="Jorrin-Novo J.V."/>
            <person name="Van De Peer Y."/>
            <person name="Deforce D."/>
            <person name="Van Nieuwerburgh F."/>
            <person name="Esteves A.C."/>
            <person name="Alves A."/>
        </authorList>
    </citation>
    <scope>NUCLEOTIDE SEQUENCE</scope>
    <source>
        <strain evidence="2">CBS 339.90</strain>
    </source>
</reference>
<feature type="compositionally biased region" description="Polar residues" evidence="1">
    <location>
        <begin position="46"/>
        <end position="57"/>
    </location>
</feature>
<evidence type="ECO:0000256" key="1">
    <source>
        <dbReference type="SAM" id="MobiDB-lite"/>
    </source>
</evidence>
<dbReference type="AlphaFoldDB" id="A0AA39U0R8"/>
<proteinExistence type="predicted"/>
<gene>
    <name evidence="2" type="ORF">DIS24_g12353</name>
</gene>
<protein>
    <submittedName>
        <fullName evidence="2">Uncharacterized protein</fullName>
    </submittedName>
</protein>
<sequence length="273" mass="30834">MLSSPLAESVAVITTASDTELQSLEIDVISLVDRLTKLSFVQTHISTESDSGKSTGKPTVDPGPAPETLFKAVQFHRSDILDFLQKPVEEALDVEPGSADEDVRVTDISSVGCQSDEKRFRKVLAARSLGIEYGDFKDSPTDRVANKSQFCDRSGLDKKRYRHYIMQGEKILEFEEKATPGVSIIFAFTWKKAVSIKQTDISWFINLLRQRDGDLYRRLDGQKEWLKDCQKLYDASELQVAKCVQEARLPPGSMQHHPLWQSSTEEYKDEKTP</sequence>
<feature type="region of interest" description="Disordered" evidence="1">
    <location>
        <begin position="46"/>
        <end position="66"/>
    </location>
</feature>